<dbReference type="InterPro" id="IPR029035">
    <property type="entry name" value="DHS-like_NAD/FAD-binding_dom"/>
</dbReference>
<protein>
    <submittedName>
        <fullName evidence="8">RE01731p</fullName>
    </submittedName>
</protein>
<dbReference type="PANTHER" id="PTHR11085">
    <property type="entry name" value="NAD-DEPENDENT PROTEIN DEACYLASE SIRTUIN-5, MITOCHONDRIAL-RELATED"/>
    <property type="match status" value="1"/>
</dbReference>
<sequence length="409" mass="45695">MAYMRDWPMIFPICPIRRPCLISTTSRGIHDRSTSLPARYIPASFSPHPAIVSSKCWRPRANCCATTHRTSTLERVAGIQRVIECHGSFSTASCTKCRFKCNADALRADIFAQRIPVCPQCQPNKEQSVDASVAVTEEELRQLVENGIMKPDIVFFGEGLPDEYHTVMATDKDVCDLLIVIGSSLKVRPVAHIPSSIPATVPQILINREQLHHLKFDVELLGDSDVIINQICHRLSDNDDCWRQLCCDESVLTESKELMPPEHSNHHLHHHLLHHRHCSSESERQSQLDTDTQSIKSNSSADYILGSAGTCSDSGFESSTFSCGKRSTAAEAAAIERIKTDILVELNETTALSCDRLAWKALRQRWRAIAIFPLIPPRIAASSSATTKPRLATCDPAILFRRPRQWRPA</sequence>
<evidence type="ECO:0000256" key="4">
    <source>
        <dbReference type="ARBA" id="ARBA00022833"/>
    </source>
</evidence>
<keyword evidence="2" id="KW-0808">Transferase</keyword>
<feature type="binding site" evidence="6">
    <location>
        <position position="97"/>
    </location>
    <ligand>
        <name>Zn(2+)</name>
        <dbReference type="ChEBI" id="CHEBI:29105"/>
    </ligand>
</feature>
<dbReference type="InterPro" id="IPR026591">
    <property type="entry name" value="Sirtuin_cat_small_dom_sf"/>
</dbReference>
<reference evidence="8" key="1">
    <citation type="submission" date="2010-02" db="EMBL/GenBank/DDBJ databases">
        <authorList>
            <person name="Carlson J."/>
            <person name="Booth B."/>
            <person name="Frise E."/>
            <person name="Park S."/>
            <person name="Wan K."/>
            <person name="Yu C."/>
            <person name="Celniker S."/>
        </authorList>
    </citation>
    <scope>NUCLEOTIDE SEQUENCE</scope>
    <source>
        <strain evidence="8">Berkeley</strain>
    </source>
</reference>
<keyword evidence="4 6" id="KW-0862">Zinc</keyword>
<proteinExistence type="evidence at transcript level"/>
<dbReference type="ExpressionAtlas" id="D3PFE9">
    <property type="expression patterns" value="baseline and differential"/>
</dbReference>
<evidence type="ECO:0000313" key="8">
    <source>
        <dbReference type="EMBL" id="ADC84505.1"/>
    </source>
</evidence>
<feature type="binding site" evidence="6">
    <location>
        <position position="118"/>
    </location>
    <ligand>
        <name>Zn(2+)</name>
        <dbReference type="ChEBI" id="CHEBI:29105"/>
    </ligand>
</feature>
<evidence type="ECO:0000256" key="2">
    <source>
        <dbReference type="ARBA" id="ARBA00022679"/>
    </source>
</evidence>
<dbReference type="AlphaFoldDB" id="D3PFE9"/>
<dbReference type="InterPro" id="IPR050134">
    <property type="entry name" value="NAD-dep_sirtuin_deacylases"/>
</dbReference>
<dbReference type="GO" id="GO:0070403">
    <property type="term" value="F:NAD+ binding"/>
    <property type="evidence" value="ECO:0007669"/>
    <property type="project" value="InterPro"/>
</dbReference>
<dbReference type="Gene3D" id="3.40.50.1220">
    <property type="entry name" value="TPP-binding domain"/>
    <property type="match status" value="1"/>
</dbReference>
<dbReference type="Pfam" id="PF02146">
    <property type="entry name" value="SIR2"/>
    <property type="match status" value="1"/>
</dbReference>
<feature type="active site" description="Proton acceptor" evidence="6">
    <location>
        <position position="86"/>
    </location>
</feature>
<dbReference type="GO" id="GO:0004407">
    <property type="term" value="F:histone deacetylase activity"/>
    <property type="evidence" value="ECO:0007669"/>
    <property type="project" value="UniProtKB-ARBA"/>
</dbReference>
<dbReference type="PROSITE" id="PS50305">
    <property type="entry name" value="SIRTUIN"/>
    <property type="match status" value="1"/>
</dbReference>
<evidence type="ECO:0000256" key="6">
    <source>
        <dbReference type="PROSITE-ProRule" id="PRU00236"/>
    </source>
</evidence>
<dbReference type="EMBL" id="BT120355">
    <property type="protein sequence ID" value="ADC84505.1"/>
    <property type="molecule type" value="mRNA"/>
</dbReference>
<keyword evidence="5" id="KW-0520">NAD</keyword>
<feature type="domain" description="Deacetylase sirtuin-type" evidence="7">
    <location>
        <begin position="1"/>
        <end position="254"/>
    </location>
</feature>
<comment type="cofactor">
    <cofactor evidence="1">
        <name>Zn(2+)</name>
        <dbReference type="ChEBI" id="CHEBI:29105"/>
    </cofactor>
</comment>
<dbReference type="VEuPathDB" id="VectorBase:FBgn0024291"/>
<dbReference type="OrthoDB" id="424302at2759"/>
<name>D3PFE9_DROME</name>
<dbReference type="GO" id="GO:0046872">
    <property type="term" value="F:metal ion binding"/>
    <property type="evidence" value="ECO:0007669"/>
    <property type="project" value="UniProtKB-KW"/>
</dbReference>
<feature type="binding site" evidence="6">
    <location>
        <position position="121"/>
    </location>
    <ligand>
        <name>Zn(2+)</name>
        <dbReference type="ChEBI" id="CHEBI:29105"/>
    </ligand>
</feature>
<accession>D3PFE9</accession>
<keyword evidence="3 6" id="KW-0479">Metal-binding</keyword>
<dbReference type="GO" id="GO:0016740">
    <property type="term" value="F:transferase activity"/>
    <property type="evidence" value="ECO:0007669"/>
    <property type="project" value="UniProtKB-KW"/>
</dbReference>
<gene>
    <name evidence="8" type="primary">Sir2-RA</name>
</gene>
<dbReference type="InterPro" id="IPR003000">
    <property type="entry name" value="Sirtuin"/>
</dbReference>
<dbReference type="InterPro" id="IPR026590">
    <property type="entry name" value="Ssirtuin_cat_dom"/>
</dbReference>
<evidence type="ECO:0000259" key="7">
    <source>
        <dbReference type="PROSITE" id="PS50305"/>
    </source>
</evidence>
<feature type="binding site" evidence="6">
    <location>
        <position position="94"/>
    </location>
    <ligand>
        <name>Zn(2+)</name>
        <dbReference type="ChEBI" id="CHEBI:29105"/>
    </ligand>
</feature>
<dbReference type="Gene3D" id="3.30.1600.10">
    <property type="entry name" value="SIR2/SIRT2 'Small Domain"/>
    <property type="match status" value="1"/>
</dbReference>
<dbReference type="SUPFAM" id="SSF52467">
    <property type="entry name" value="DHS-like NAD/FAD-binding domain"/>
    <property type="match status" value="1"/>
</dbReference>
<dbReference type="PANTHER" id="PTHR11085:SF9">
    <property type="entry name" value="NAD-DEPENDENT PROTEIN DEACETYLASE SIRTUIN-1"/>
    <property type="match status" value="1"/>
</dbReference>
<evidence type="ECO:0000256" key="5">
    <source>
        <dbReference type="ARBA" id="ARBA00023027"/>
    </source>
</evidence>
<organism evidence="8">
    <name type="scientific">Drosophila melanogaster</name>
    <name type="common">Fruit fly</name>
    <dbReference type="NCBI Taxonomy" id="7227"/>
    <lineage>
        <taxon>Eukaryota</taxon>
        <taxon>Metazoa</taxon>
        <taxon>Ecdysozoa</taxon>
        <taxon>Arthropoda</taxon>
        <taxon>Hexapoda</taxon>
        <taxon>Insecta</taxon>
        <taxon>Pterygota</taxon>
        <taxon>Neoptera</taxon>
        <taxon>Endopterygota</taxon>
        <taxon>Diptera</taxon>
        <taxon>Brachycera</taxon>
        <taxon>Muscomorpha</taxon>
        <taxon>Ephydroidea</taxon>
        <taxon>Drosophilidae</taxon>
        <taxon>Drosophila</taxon>
        <taxon>Sophophora</taxon>
    </lineage>
</organism>
<evidence type="ECO:0000256" key="3">
    <source>
        <dbReference type="ARBA" id="ARBA00022723"/>
    </source>
</evidence>
<evidence type="ECO:0000256" key="1">
    <source>
        <dbReference type="ARBA" id="ARBA00001947"/>
    </source>
</evidence>